<evidence type="ECO:0000256" key="6">
    <source>
        <dbReference type="ARBA" id="ARBA00022771"/>
    </source>
</evidence>
<keyword evidence="11 13" id="KW-0275">Fatty acid biosynthesis</keyword>
<proteinExistence type="inferred from homology"/>
<evidence type="ECO:0000256" key="2">
    <source>
        <dbReference type="ARBA" id="ARBA00022516"/>
    </source>
</evidence>
<evidence type="ECO:0000256" key="11">
    <source>
        <dbReference type="ARBA" id="ARBA00023160"/>
    </source>
</evidence>
<dbReference type="HAMAP" id="MF_01395">
    <property type="entry name" value="AcetylCoA_CT_beta"/>
    <property type="match status" value="1"/>
</dbReference>
<evidence type="ECO:0000256" key="10">
    <source>
        <dbReference type="ARBA" id="ARBA00023098"/>
    </source>
</evidence>
<evidence type="ECO:0000256" key="8">
    <source>
        <dbReference type="ARBA" id="ARBA00022833"/>
    </source>
</evidence>
<organism evidence="15 16">
    <name type="scientific">Mariprofundus erugo</name>
    <dbReference type="NCBI Taxonomy" id="2528639"/>
    <lineage>
        <taxon>Bacteria</taxon>
        <taxon>Pseudomonadati</taxon>
        <taxon>Pseudomonadota</taxon>
        <taxon>Candidatius Mariprofundia</taxon>
        <taxon>Mariprofundales</taxon>
        <taxon>Mariprofundaceae</taxon>
        <taxon>Mariprofundus</taxon>
    </lineage>
</organism>
<comment type="cofactor">
    <cofactor evidence="13">
        <name>Zn(2+)</name>
        <dbReference type="ChEBI" id="CHEBI:29105"/>
    </cofactor>
    <text evidence="13">Binds 1 zinc ion per subunit.</text>
</comment>
<protein>
    <recommendedName>
        <fullName evidence="13">Acetyl-coenzyme A carboxylase carboxyl transferase subunit beta</fullName>
        <shortName evidence="13">ACCase subunit beta</shortName>
        <shortName evidence="13">Acetyl-CoA carboxylase carboxyltransferase subunit beta</shortName>
        <ecNumber evidence="13">2.1.3.15</ecNumber>
    </recommendedName>
</protein>
<dbReference type="PRINTS" id="PR01070">
    <property type="entry name" value="ACCCTRFRASEB"/>
</dbReference>
<comment type="caution">
    <text evidence="15">The sequence shown here is derived from an EMBL/GenBank/DDBJ whole genome shotgun (WGS) entry which is preliminary data.</text>
</comment>
<dbReference type="GO" id="GO:0009329">
    <property type="term" value="C:acetate CoA-transferase complex"/>
    <property type="evidence" value="ECO:0007669"/>
    <property type="project" value="TreeGrafter"/>
</dbReference>
<keyword evidence="10 13" id="KW-0443">Lipid metabolism</keyword>
<keyword evidence="9 13" id="KW-0067">ATP-binding</keyword>
<dbReference type="InterPro" id="IPR029045">
    <property type="entry name" value="ClpP/crotonase-like_dom_sf"/>
</dbReference>
<comment type="subcellular location">
    <subcellularLocation>
        <location evidence="1 13">Cytoplasm</location>
    </subcellularLocation>
</comment>
<keyword evidence="4 13" id="KW-0479">Metal-binding</keyword>
<evidence type="ECO:0000256" key="12">
    <source>
        <dbReference type="ARBA" id="ARBA00025280"/>
    </source>
</evidence>
<dbReference type="InterPro" id="IPR041010">
    <property type="entry name" value="Znf-ACC"/>
</dbReference>
<evidence type="ECO:0000256" key="1">
    <source>
        <dbReference type="ARBA" id="ARBA00004496"/>
    </source>
</evidence>
<dbReference type="GO" id="GO:0016743">
    <property type="term" value="F:carboxyl- or carbamoyltransferase activity"/>
    <property type="evidence" value="ECO:0007669"/>
    <property type="project" value="UniProtKB-UniRule"/>
</dbReference>
<keyword evidence="2 13" id="KW-0444">Lipid biosynthesis</keyword>
<evidence type="ECO:0000256" key="3">
    <source>
        <dbReference type="ARBA" id="ARBA00022679"/>
    </source>
</evidence>
<dbReference type="InterPro" id="IPR011762">
    <property type="entry name" value="COA_CT_N"/>
</dbReference>
<comment type="catalytic activity">
    <reaction evidence="13">
        <text>N(6)-carboxybiotinyl-L-lysyl-[protein] + acetyl-CoA = N(6)-biotinyl-L-lysyl-[protein] + malonyl-CoA</text>
        <dbReference type="Rhea" id="RHEA:54728"/>
        <dbReference type="Rhea" id="RHEA-COMP:10505"/>
        <dbReference type="Rhea" id="RHEA-COMP:10506"/>
        <dbReference type="ChEBI" id="CHEBI:57288"/>
        <dbReference type="ChEBI" id="CHEBI:57384"/>
        <dbReference type="ChEBI" id="CHEBI:83144"/>
        <dbReference type="ChEBI" id="CHEBI:83145"/>
        <dbReference type="EC" id="2.1.3.15"/>
    </reaction>
</comment>
<dbReference type="GO" id="GO:0006633">
    <property type="term" value="P:fatty acid biosynthetic process"/>
    <property type="evidence" value="ECO:0007669"/>
    <property type="project" value="UniProtKB-KW"/>
</dbReference>
<feature type="domain" description="CoA carboxyltransferase N-terminal" evidence="14">
    <location>
        <begin position="26"/>
        <end position="290"/>
    </location>
</feature>
<name>A0A5R9GRE1_9PROT</name>
<feature type="binding site" evidence="13">
    <location>
        <position position="49"/>
    </location>
    <ligand>
        <name>Zn(2+)</name>
        <dbReference type="ChEBI" id="CHEBI:29105"/>
    </ligand>
</feature>
<dbReference type="GO" id="GO:2001295">
    <property type="term" value="P:malonyl-CoA biosynthetic process"/>
    <property type="evidence" value="ECO:0007669"/>
    <property type="project" value="UniProtKB-UniRule"/>
</dbReference>
<evidence type="ECO:0000256" key="7">
    <source>
        <dbReference type="ARBA" id="ARBA00022832"/>
    </source>
</evidence>
<evidence type="ECO:0000256" key="13">
    <source>
        <dbReference type="HAMAP-Rule" id="MF_01395"/>
    </source>
</evidence>
<dbReference type="UniPathway" id="UPA00655">
    <property type="reaction ID" value="UER00711"/>
</dbReference>
<dbReference type="EMBL" id="VBRY01000003">
    <property type="protein sequence ID" value="TLS68158.1"/>
    <property type="molecule type" value="Genomic_DNA"/>
</dbReference>
<dbReference type="PROSITE" id="PS50980">
    <property type="entry name" value="COA_CT_NTER"/>
    <property type="match status" value="1"/>
</dbReference>
<dbReference type="Pfam" id="PF17848">
    <property type="entry name" value="Zn_ribbon_ACC"/>
    <property type="match status" value="1"/>
</dbReference>
<dbReference type="NCBIfam" id="TIGR00515">
    <property type="entry name" value="accD"/>
    <property type="match status" value="1"/>
</dbReference>
<feature type="binding site" evidence="13">
    <location>
        <position position="33"/>
    </location>
    <ligand>
        <name>Zn(2+)</name>
        <dbReference type="ChEBI" id="CHEBI:29105"/>
    </ligand>
</feature>
<sequence length="290" mass="32241">MSWFTRLIEAPKNILKPSDSGSPEGLWVKCPSCSEALYNKELTRNSMVCSKCDYHLRMSATQRAALLFDEESFEEQDRALRSEDPLSFKDKKRYKDRTRDAAKKSGPEDAVRNYIGDIKGRTISASIFEFSYMGGSMGSVAGEKIVRGMEHALERNCPYLLVTASGGARMQEGVLSLMQMAKTSSTVNRLNAAKLPFACLLTDPTMGGVSASVAWLGDVIIAEPDALIGFAGPRVIQETVGQKLPEGFQRSEFLLKHGLIDDVVDRRELRDYLSTLFVHLSDRPYRQPQG</sequence>
<dbReference type="PANTHER" id="PTHR42995">
    <property type="entry name" value="ACETYL-COENZYME A CARBOXYLASE CARBOXYL TRANSFERASE SUBUNIT BETA, CHLOROPLASTIC"/>
    <property type="match status" value="1"/>
</dbReference>
<evidence type="ECO:0000256" key="5">
    <source>
        <dbReference type="ARBA" id="ARBA00022741"/>
    </source>
</evidence>
<evidence type="ECO:0000313" key="15">
    <source>
        <dbReference type="EMBL" id="TLS68158.1"/>
    </source>
</evidence>
<dbReference type="InterPro" id="IPR034733">
    <property type="entry name" value="AcCoA_carboxyl_beta"/>
</dbReference>
<dbReference type="GO" id="GO:0008270">
    <property type="term" value="F:zinc ion binding"/>
    <property type="evidence" value="ECO:0007669"/>
    <property type="project" value="UniProtKB-UniRule"/>
</dbReference>
<dbReference type="Proteomes" id="UP000306585">
    <property type="component" value="Unassembled WGS sequence"/>
</dbReference>
<comment type="function">
    <text evidence="12 13">Component of the acetyl coenzyme A carboxylase (ACC) complex. Biotin carboxylase (BC) catalyzes the carboxylation of biotin on its carrier protein (BCCP) and then the CO(2) group is transferred by the transcarboxylase to acetyl-CoA to form malonyl-CoA.</text>
</comment>
<dbReference type="Gene3D" id="3.90.226.10">
    <property type="entry name" value="2-enoyl-CoA Hydratase, Chain A, domain 1"/>
    <property type="match status" value="1"/>
</dbReference>
<comment type="similarity">
    <text evidence="13">Belongs to the AccD/PCCB family.</text>
</comment>
<keyword evidence="15" id="KW-0436">Ligase</keyword>
<dbReference type="InterPro" id="IPR000438">
    <property type="entry name" value="Acetyl_CoA_COase_Trfase_b_su"/>
</dbReference>
<feature type="binding site" evidence="13">
    <location>
        <position position="30"/>
    </location>
    <ligand>
        <name>Zn(2+)</name>
        <dbReference type="ChEBI" id="CHEBI:29105"/>
    </ligand>
</feature>
<feature type="binding site" evidence="13">
    <location>
        <position position="52"/>
    </location>
    <ligand>
        <name>Zn(2+)</name>
        <dbReference type="ChEBI" id="CHEBI:29105"/>
    </ligand>
</feature>
<accession>A0A5R9GRE1</accession>
<keyword evidence="13" id="KW-0963">Cytoplasm</keyword>
<dbReference type="SUPFAM" id="SSF52096">
    <property type="entry name" value="ClpP/crotonase"/>
    <property type="match status" value="1"/>
</dbReference>
<dbReference type="GO" id="GO:0003989">
    <property type="term" value="F:acetyl-CoA carboxylase activity"/>
    <property type="evidence" value="ECO:0007669"/>
    <property type="project" value="InterPro"/>
</dbReference>
<evidence type="ECO:0000256" key="9">
    <source>
        <dbReference type="ARBA" id="ARBA00022840"/>
    </source>
</evidence>
<keyword evidence="8 13" id="KW-0862">Zinc</keyword>
<comment type="subunit">
    <text evidence="13">Acetyl-CoA carboxylase is a heterohexamer composed of biotin carboxyl carrier protein (AccB), biotin carboxylase (AccC) and two subunits each of ACCase subunit alpha (AccA) and ACCase subunit beta (AccD).</text>
</comment>
<feature type="zinc finger region" description="C4-type" evidence="13">
    <location>
        <begin position="30"/>
        <end position="52"/>
    </location>
</feature>
<keyword evidence="5 13" id="KW-0547">Nucleotide-binding</keyword>
<evidence type="ECO:0000259" key="14">
    <source>
        <dbReference type="PROSITE" id="PS50980"/>
    </source>
</evidence>
<keyword evidence="16" id="KW-1185">Reference proteome</keyword>
<evidence type="ECO:0000256" key="4">
    <source>
        <dbReference type="ARBA" id="ARBA00022723"/>
    </source>
</evidence>
<comment type="pathway">
    <text evidence="13">Lipid metabolism; malonyl-CoA biosynthesis; malonyl-CoA from acetyl-CoA: step 1/1.</text>
</comment>
<keyword evidence="6 13" id="KW-0863">Zinc-finger</keyword>
<dbReference type="EC" id="2.1.3.15" evidence="13"/>
<dbReference type="AlphaFoldDB" id="A0A5R9GRE1"/>
<gene>
    <name evidence="13" type="primary">accD</name>
    <name evidence="15" type="ORF">FEF65_03955</name>
</gene>
<dbReference type="Pfam" id="PF01039">
    <property type="entry name" value="Carboxyl_trans"/>
    <property type="match status" value="1"/>
</dbReference>
<dbReference type="PANTHER" id="PTHR42995:SF5">
    <property type="entry name" value="ACETYL-COENZYME A CARBOXYLASE CARBOXYL TRANSFERASE SUBUNIT BETA, CHLOROPLASTIC"/>
    <property type="match status" value="1"/>
</dbReference>
<evidence type="ECO:0000313" key="16">
    <source>
        <dbReference type="Proteomes" id="UP000306585"/>
    </source>
</evidence>
<reference evidence="15 16" key="1">
    <citation type="journal article" date="2019" name="Appl. Environ. Microbiol.">
        <title>Environmental Evidence and Genomic Insight of Iron-oxidizing Bacteria Preference Towards More Corrosion Resistant Stainless Steel at Higher Salinities.</title>
        <authorList>
            <person name="Garrison C.E."/>
            <person name="Price K.A."/>
            <person name="Field E.K."/>
        </authorList>
    </citation>
    <scope>NUCLEOTIDE SEQUENCE [LARGE SCALE GENOMIC DNA]</scope>
    <source>
        <strain evidence="15 16">P3</strain>
    </source>
</reference>
<keyword evidence="7 13" id="KW-0276">Fatty acid metabolism</keyword>
<dbReference type="GO" id="GO:0005524">
    <property type="term" value="F:ATP binding"/>
    <property type="evidence" value="ECO:0007669"/>
    <property type="project" value="UniProtKB-KW"/>
</dbReference>
<dbReference type="RefSeq" id="WP_138238494.1">
    <property type="nucleotide sequence ID" value="NZ_VBRY01000003.1"/>
</dbReference>
<keyword evidence="3 13" id="KW-0808">Transferase</keyword>